<dbReference type="InterPro" id="IPR027417">
    <property type="entry name" value="P-loop_NTPase"/>
</dbReference>
<dbReference type="Gene3D" id="1.10.8.720">
    <property type="entry name" value="Region D6 of dynein motor"/>
    <property type="match status" value="1"/>
</dbReference>
<dbReference type="InterPro" id="IPR035706">
    <property type="entry name" value="AAA_9"/>
</dbReference>
<evidence type="ECO:0000256" key="6">
    <source>
        <dbReference type="ARBA" id="ARBA00022840"/>
    </source>
</evidence>
<keyword evidence="8 13" id="KW-0175">Coiled coil</keyword>
<dbReference type="PANTHER" id="PTHR22878">
    <property type="entry name" value="DYNEIN HEAVY CHAIN 6, AXONEMAL-LIKE-RELATED"/>
    <property type="match status" value="1"/>
</dbReference>
<feature type="coiled-coil region" evidence="13">
    <location>
        <begin position="958"/>
        <end position="999"/>
    </location>
</feature>
<dbReference type="FunFam" id="1.20.920.20:FF:000006">
    <property type="entry name" value="Dynein, axonemal, heavy chain 6"/>
    <property type="match status" value="1"/>
</dbReference>
<dbReference type="FunFam" id="3.10.490.20:FF:000001">
    <property type="entry name" value="dynein heavy chain 7, axonemal"/>
    <property type="match status" value="1"/>
</dbReference>
<keyword evidence="9" id="KW-0969">Cilium</keyword>
<feature type="domain" description="Dynein heavy chain AAA lid" evidence="19">
    <location>
        <begin position="1657"/>
        <end position="1796"/>
    </location>
</feature>
<evidence type="ECO:0000256" key="1">
    <source>
        <dbReference type="ARBA" id="ARBA00004430"/>
    </source>
</evidence>
<dbReference type="FunFam" id="1.10.8.1220:FF:000001">
    <property type="entry name" value="Dynein axonemal heavy chain 5"/>
    <property type="match status" value="1"/>
</dbReference>
<reference evidence="21" key="1">
    <citation type="submission" date="2020-07" db="EMBL/GenBank/DDBJ databases">
        <authorList>
            <person name="Nazaruddin N."/>
        </authorList>
    </citation>
    <scope>NUCLEOTIDE SEQUENCE</scope>
</reference>
<dbReference type="GO" id="GO:0030286">
    <property type="term" value="C:dynein complex"/>
    <property type="evidence" value="ECO:0007669"/>
    <property type="project" value="UniProtKB-KW"/>
</dbReference>
<dbReference type="Gene3D" id="6.10.140.1060">
    <property type="match status" value="1"/>
</dbReference>
<dbReference type="InterPro" id="IPR024743">
    <property type="entry name" value="Dynein_HC_stalk"/>
</dbReference>
<evidence type="ECO:0000259" key="14">
    <source>
        <dbReference type="Pfam" id="PF03028"/>
    </source>
</evidence>
<keyword evidence="10" id="KW-0505">Motor protein</keyword>
<keyword evidence="22" id="KW-1185">Reference proteome</keyword>
<evidence type="ECO:0000259" key="19">
    <source>
        <dbReference type="Pfam" id="PF18198"/>
    </source>
</evidence>
<dbReference type="SUPFAM" id="SSF52540">
    <property type="entry name" value="P-loop containing nucleoside triphosphate hydrolases"/>
    <property type="match status" value="2"/>
</dbReference>
<evidence type="ECO:0000256" key="7">
    <source>
        <dbReference type="ARBA" id="ARBA00023017"/>
    </source>
</evidence>
<feature type="domain" description="Dynein heavy chain coiled coil stalk" evidence="15">
    <location>
        <begin position="724"/>
        <end position="1067"/>
    </location>
</feature>
<dbReference type="Pfam" id="PF12781">
    <property type="entry name" value="AAA_9"/>
    <property type="match status" value="1"/>
</dbReference>
<dbReference type="Gene3D" id="1.10.8.1220">
    <property type="match status" value="1"/>
</dbReference>
<dbReference type="GO" id="GO:0005524">
    <property type="term" value="F:ATP binding"/>
    <property type="evidence" value="ECO:0007669"/>
    <property type="project" value="UniProtKB-KW"/>
</dbReference>
<dbReference type="Pfam" id="PF12777">
    <property type="entry name" value="MT"/>
    <property type="match status" value="1"/>
</dbReference>
<gene>
    <name evidence="21" type="ORF">MHI_LOCUS723569</name>
</gene>
<evidence type="ECO:0000256" key="11">
    <source>
        <dbReference type="ARBA" id="ARBA00023212"/>
    </source>
</evidence>
<comment type="subcellular location">
    <subcellularLocation>
        <location evidence="1">Cytoplasm</location>
        <location evidence="1">Cytoskeleton</location>
        <location evidence="1">Cilium axoneme</location>
    </subcellularLocation>
</comment>
<keyword evidence="11" id="KW-0206">Cytoskeleton</keyword>
<evidence type="ECO:0000259" key="17">
    <source>
        <dbReference type="Pfam" id="PF12781"/>
    </source>
</evidence>
<evidence type="ECO:0000256" key="5">
    <source>
        <dbReference type="ARBA" id="ARBA00022741"/>
    </source>
</evidence>
<evidence type="ECO:0000256" key="10">
    <source>
        <dbReference type="ARBA" id="ARBA00023175"/>
    </source>
</evidence>
<evidence type="ECO:0000256" key="13">
    <source>
        <dbReference type="SAM" id="Coils"/>
    </source>
</evidence>
<evidence type="ECO:0000256" key="8">
    <source>
        <dbReference type="ARBA" id="ARBA00023054"/>
    </source>
</evidence>
<evidence type="ECO:0000259" key="16">
    <source>
        <dbReference type="Pfam" id="PF12780"/>
    </source>
</evidence>
<feature type="domain" description="Dynein heavy chain ATP-binding dynein motor region" evidence="17">
    <location>
        <begin position="1095"/>
        <end position="1316"/>
    </location>
</feature>
<dbReference type="Gene3D" id="3.10.490.20">
    <property type="match status" value="1"/>
</dbReference>
<evidence type="ECO:0008006" key="23">
    <source>
        <dbReference type="Google" id="ProtNLM"/>
    </source>
</evidence>
<organism evidence="21 22">
    <name type="scientific">Heterotrigona itama</name>
    <dbReference type="NCBI Taxonomy" id="395501"/>
    <lineage>
        <taxon>Eukaryota</taxon>
        <taxon>Metazoa</taxon>
        <taxon>Ecdysozoa</taxon>
        <taxon>Arthropoda</taxon>
        <taxon>Hexapoda</taxon>
        <taxon>Insecta</taxon>
        <taxon>Pterygota</taxon>
        <taxon>Neoptera</taxon>
        <taxon>Endopterygota</taxon>
        <taxon>Hymenoptera</taxon>
        <taxon>Apocrita</taxon>
        <taxon>Aculeata</taxon>
        <taxon>Apoidea</taxon>
        <taxon>Anthophila</taxon>
        <taxon>Apidae</taxon>
        <taxon>Heterotrigona</taxon>
    </lineage>
</organism>
<dbReference type="InterPro" id="IPR024317">
    <property type="entry name" value="Dynein_heavy_chain_D4_dom"/>
</dbReference>
<evidence type="ECO:0000259" key="15">
    <source>
        <dbReference type="Pfam" id="PF12777"/>
    </source>
</evidence>
<dbReference type="Pfam" id="PF18199">
    <property type="entry name" value="Dynein_C"/>
    <property type="match status" value="1"/>
</dbReference>
<keyword evidence="12" id="KW-0966">Cell projection</keyword>
<dbReference type="OrthoDB" id="447173at2759"/>
<evidence type="ECO:0000256" key="12">
    <source>
        <dbReference type="ARBA" id="ARBA00023273"/>
    </source>
</evidence>
<evidence type="ECO:0000313" key="22">
    <source>
        <dbReference type="Proteomes" id="UP000752696"/>
    </source>
</evidence>
<evidence type="ECO:0000259" key="18">
    <source>
        <dbReference type="Pfam" id="PF17857"/>
    </source>
</evidence>
<dbReference type="FunFam" id="1.20.920.30:FF:000002">
    <property type="entry name" value="Dynein axonemal heavy chain 3"/>
    <property type="match status" value="1"/>
</dbReference>
<evidence type="ECO:0000313" key="21">
    <source>
        <dbReference type="EMBL" id="CAD1477380.1"/>
    </source>
</evidence>
<evidence type="ECO:0000256" key="9">
    <source>
        <dbReference type="ARBA" id="ARBA00023069"/>
    </source>
</evidence>
<evidence type="ECO:0000256" key="3">
    <source>
        <dbReference type="ARBA" id="ARBA00022490"/>
    </source>
</evidence>
<dbReference type="InterPro" id="IPR041228">
    <property type="entry name" value="Dynein_C"/>
</dbReference>
<dbReference type="InterPro" id="IPR042219">
    <property type="entry name" value="AAA_lid_11_sf"/>
</dbReference>
<dbReference type="GO" id="GO:0051959">
    <property type="term" value="F:dynein light intermediate chain binding"/>
    <property type="evidence" value="ECO:0007669"/>
    <property type="project" value="InterPro"/>
</dbReference>
<dbReference type="FunFam" id="1.10.8.720:FF:000001">
    <property type="entry name" value="dynein heavy chain 7, axonemal"/>
    <property type="match status" value="1"/>
</dbReference>
<keyword evidence="3" id="KW-0963">Cytoplasm</keyword>
<dbReference type="GO" id="GO:0008569">
    <property type="term" value="F:minus-end-directed microtubule motor activity"/>
    <property type="evidence" value="ECO:0007669"/>
    <property type="project" value="InterPro"/>
</dbReference>
<feature type="domain" description="Dynein heavy chain C-terminal" evidence="20">
    <location>
        <begin position="1802"/>
        <end position="2099"/>
    </location>
</feature>
<dbReference type="InterPro" id="IPR041589">
    <property type="entry name" value="DNAH3_AAA_lid_1"/>
</dbReference>
<dbReference type="GO" id="GO:0045505">
    <property type="term" value="F:dynein intermediate chain binding"/>
    <property type="evidence" value="ECO:0007669"/>
    <property type="project" value="InterPro"/>
</dbReference>
<keyword evidence="5" id="KW-0547">Nucleotide-binding</keyword>
<feature type="domain" description="Dynein heavy chain region D6 P-loop" evidence="14">
    <location>
        <begin position="1563"/>
        <end position="1640"/>
    </location>
</feature>
<dbReference type="Gene3D" id="1.20.920.30">
    <property type="match status" value="1"/>
</dbReference>
<feature type="domain" description="Dynein heavy chain 3 AAA+ lid" evidence="18">
    <location>
        <begin position="293"/>
        <end position="384"/>
    </location>
</feature>
<dbReference type="Proteomes" id="UP000752696">
    <property type="component" value="Unassembled WGS sequence"/>
</dbReference>
<dbReference type="Pfam" id="PF03028">
    <property type="entry name" value="Dynein_heavy"/>
    <property type="match status" value="1"/>
</dbReference>
<dbReference type="EMBL" id="CAJDYZ010009986">
    <property type="protein sequence ID" value="CAD1477380.1"/>
    <property type="molecule type" value="Genomic_DNA"/>
</dbReference>
<keyword evidence="6" id="KW-0067">ATP-binding</keyword>
<sequence length="2103" mass="241820">MVDSREWFSDLFRALTEREFPVDVRERFNVSEETTDPSKPYVVNLPMTGLVFDYKYIKEGRGKWRPWMEDLQDAPAIPKDLPVNQIIVPTIETVRYFHLFKLLICHHKPVLLVGPTGTGKSVYVMDFLLKRNDPEIFKPLFVIFSAQTTANQTQEIIMNKLDRRKKGLYGAPPGKHWVIFVDDVSMPQKEEYGAQPPIELLRQWLDHWTWYDVKEVVPIRLVDVQLVCAMSPPASGLDVTPRFKRHFFTLGISEFSDDVLNTIFTTIVSWHFKNKEFPDFYFPSVDYIVSGTLDVYKETRKHLLPTPAKCHYLFNLRDFSRVIQGVLLCTPETVAEPRSLKRLWVHEVLRVYGDRLVDDNDIKWLVEQIRRTMSEYMDDNLDDLFQDLLTHARANTITETELRNLVYCDFQDPLADKKQYIEVADLDYLAIVAEEYLVEYNTISRTPMNLVLFRFAVEHLSKIYRIMMQPRSHALLIGVGGSGRQSLTKLAAHIADYELFQVEMSQQYGCYEWHEDVKEILRKSAASDLHTVFLFLDTQIKEETFLEDISNLLNSGEVPNIFAADEVSDICDKMRVIDRQRDRSLQTDGSPVALFNFFVQTVREHLHIVVTMSPIGDNFRTRVRKFPALVNCCTIDWLQPWPEDALLAVATKFLDEIDLTKMERSACIEMCQYFHTSTQELSKEFLRKLKRYNYVTPTSYLELINTFKDLLAKKRKEALDGKRRYEAGLERLDSTHRQVEKMQEILVALQPKLLVAAKDVEAMFLDVQRESDEVAAMERVVKRDEEAAMVVASEANAIRAECDADLQEVMPILNAANDALNTLTPQDIQIVRSMKRPPAGVRLVMEAVCILKDVKPEKVKTPDGIVDDYWKPSLRLLSDMRFLESLLIYDKDNIPERIMTKIRTTILTNPNFDPERIKFVSTACEGLCRWVFALSEYDKVAKIVAPKKQALAVAEADYKEAMTQLNLKRSQLQEVRDRLAGLEKLLAERRAEYQAMTDEVYECETRLRRARELIGGLGGEYTRWSDTAKELGERYYKLTGDILIGSGIVAYLGVFTTQYRQQQIDKWVQICTDLKVVCTKDYQLTQILGDPVSIRSWNIFGLPSDLFSIDNAIIVTNSRRWPLMIDPQGQANKWVKNMEKENNIHVIRLSQVDYMRVLENAVQFGQPVLLENVGEELDAALESLLMKQTFKSGGTECIKIGDSIIEYSPNFRFYITTKLRNPHYLPEVAVKVTLLNFMITPIGLEDQLLGIVVAKEKPDLESEKNQLIIQGAANKKKLKEIEDEILEVLSTAEGNILEDETAISVLSSSKALSDEIVAKQTAAEITEKSIDVARLEYTPIAAYSTKIGLIELFSPAVLTNIDPMYQYSLIWFVNLFSNTIENTEPVEDIQQRLKDLTKHFTYSLYVNICRSLFEKDKLLFSLLLSVNLLNKQGQLSMPQWMFLLTGGVGLENPFANPTEWLPSKSWDELCRLNDIPEFEEFKNAFKKNLDGWKAVFDHMEPHTLTFPAPYEQLTLFKRMIVLRCIRPDKVVPAVQQFVEEQLGHQYIEAPPFDLVSSFADSNSCSPLIFVLTPGADPMAILLKFADDQGFGTNRLFSLSLGQGQGVIAAQLIDEGMKNGTWVVLQNCHVAKSFMPDLEKDPICDEDFFETCKQKEIFKKLLFSLCFFHAIVQERRKFGPIGWNNQYEFNETDLRISALQLKILLDQYDDVQFTALKYLTGECNYGGRVTDEWDRRTLNTVLVRFYCMEVITQEKYLFDPSGIYYVPQVSNHEEFLDYIRSFPMTTAPSVFGMNENADIIKDQHETTLMLSSLLATQDTGETEIDVGKSPDEIVYGVASDILSKLPDDFDLVDALEKYPTLYNQSMNTVLVQEMGRFNKLLQTIRNSLINVQKAIKGLVIMNPDLEEVYVSIIVGKIPKMWMTNSYPSLKPLVTLLDFSSLQLWYDEGPPTTFWISGFYFTQAFLTGARQNYARKYSIPIDLLVYDFTPLRETVFPEPPADGVYIYGLFLDGARFNRTTMKLDESLPKILYDVVPYIWLIPMKKDDLPERYTYTCPVYKTTERKGVLSTTGHSTNFVIAIWLPTDHPPEHWILRGVAMICQLSD</sequence>
<keyword evidence="4" id="KW-0493">Microtubule</keyword>
<dbReference type="PANTHER" id="PTHR22878:SF66">
    <property type="entry name" value="DYNEIN AXONEMAL HEAVY CHAIN 7"/>
    <property type="match status" value="1"/>
</dbReference>
<dbReference type="Gene3D" id="1.20.920.20">
    <property type="match status" value="1"/>
</dbReference>
<feature type="domain" description="Dynein heavy chain AAA module D4" evidence="16">
    <location>
        <begin position="448"/>
        <end position="710"/>
    </location>
</feature>
<proteinExistence type="inferred from homology"/>
<dbReference type="Gene3D" id="3.40.50.300">
    <property type="entry name" value="P-loop containing nucleotide triphosphate hydrolases"/>
    <property type="match status" value="2"/>
</dbReference>
<name>A0A6V7HBK9_9HYME</name>
<evidence type="ECO:0000259" key="20">
    <source>
        <dbReference type="Pfam" id="PF18199"/>
    </source>
</evidence>
<dbReference type="Pfam" id="PF12780">
    <property type="entry name" value="AAA_8"/>
    <property type="match status" value="1"/>
</dbReference>
<dbReference type="InterPro" id="IPR041658">
    <property type="entry name" value="AAA_lid_11"/>
</dbReference>
<dbReference type="Pfam" id="PF12775">
    <property type="entry name" value="AAA_7"/>
    <property type="match status" value="1"/>
</dbReference>
<dbReference type="InterPro" id="IPR026983">
    <property type="entry name" value="DHC"/>
</dbReference>
<comment type="similarity">
    <text evidence="2">Belongs to the dynein heavy chain family.</text>
</comment>
<dbReference type="GO" id="GO:0005930">
    <property type="term" value="C:axoneme"/>
    <property type="evidence" value="ECO:0007669"/>
    <property type="project" value="UniProtKB-SubCell"/>
</dbReference>
<dbReference type="FunFam" id="3.40.50.300:FF:002141">
    <property type="entry name" value="Dynein heavy chain"/>
    <property type="match status" value="1"/>
</dbReference>
<evidence type="ECO:0000256" key="2">
    <source>
        <dbReference type="ARBA" id="ARBA00008887"/>
    </source>
</evidence>
<dbReference type="InterPro" id="IPR043160">
    <property type="entry name" value="Dynein_C_barrel"/>
</dbReference>
<dbReference type="Pfam" id="PF17857">
    <property type="entry name" value="AAA_lid_1"/>
    <property type="match status" value="1"/>
</dbReference>
<dbReference type="Gene3D" id="1.20.1270.280">
    <property type="match status" value="1"/>
</dbReference>
<protein>
    <recommendedName>
        <fullName evidence="23">AAA+ ATPase domain-containing protein</fullName>
    </recommendedName>
</protein>
<dbReference type="InterPro" id="IPR004273">
    <property type="entry name" value="Dynein_heavy_D6_P-loop"/>
</dbReference>
<dbReference type="FunFam" id="1.20.1270.280:FF:000001">
    <property type="entry name" value="dynein heavy chain 7, axonemal"/>
    <property type="match status" value="1"/>
</dbReference>
<comment type="caution">
    <text evidence="21">The sequence shown here is derived from an EMBL/GenBank/DDBJ whole genome shotgun (WGS) entry which is preliminary data.</text>
</comment>
<dbReference type="Pfam" id="PF18198">
    <property type="entry name" value="AAA_lid_11"/>
    <property type="match status" value="1"/>
</dbReference>
<accession>A0A6V7HBK9</accession>
<keyword evidence="7" id="KW-0243">Dynein</keyword>
<dbReference type="GO" id="GO:0005874">
    <property type="term" value="C:microtubule"/>
    <property type="evidence" value="ECO:0007669"/>
    <property type="project" value="UniProtKB-KW"/>
</dbReference>
<dbReference type="GO" id="GO:0007018">
    <property type="term" value="P:microtubule-based movement"/>
    <property type="evidence" value="ECO:0007669"/>
    <property type="project" value="InterPro"/>
</dbReference>
<evidence type="ECO:0000256" key="4">
    <source>
        <dbReference type="ARBA" id="ARBA00022701"/>
    </source>
</evidence>
<dbReference type="FunFam" id="3.40.50.300:FF:000223">
    <property type="entry name" value="Dynein heavy chain 3, axonemal"/>
    <property type="match status" value="1"/>
</dbReference>